<protein>
    <submittedName>
        <fullName evidence="3">Uncharacterized protein</fullName>
    </submittedName>
</protein>
<gene>
    <name evidence="3" type="ORF">BJ997_003943</name>
</gene>
<accession>A0A7W9A0N7</accession>
<comment type="caution">
    <text evidence="3">The sequence shown here is derived from an EMBL/GenBank/DDBJ whole genome shotgun (WGS) entry which is preliminary data.</text>
</comment>
<dbReference type="OrthoDB" id="5116971at2"/>
<reference evidence="3 4" key="1">
    <citation type="submission" date="2020-08" db="EMBL/GenBank/DDBJ databases">
        <title>Sequencing the genomes of 1000 actinobacteria strains.</title>
        <authorList>
            <person name="Klenk H.-P."/>
        </authorList>
    </citation>
    <scope>NUCLEOTIDE SEQUENCE [LARGE SCALE GENOMIC DNA]</scope>
    <source>
        <strain evidence="3 4">DSM 21065</strain>
    </source>
</reference>
<dbReference type="RefSeq" id="WP_152602301.1">
    <property type="nucleotide sequence ID" value="NZ_JACHBQ010000001.1"/>
</dbReference>
<keyword evidence="2" id="KW-0472">Membrane</keyword>
<feature type="region of interest" description="Disordered" evidence="1">
    <location>
        <begin position="1"/>
        <end position="81"/>
    </location>
</feature>
<feature type="compositionally biased region" description="Low complexity" evidence="1">
    <location>
        <begin position="42"/>
        <end position="61"/>
    </location>
</feature>
<feature type="transmembrane region" description="Helical" evidence="2">
    <location>
        <begin position="173"/>
        <end position="195"/>
    </location>
</feature>
<dbReference type="EMBL" id="JACHBQ010000001">
    <property type="protein sequence ID" value="MBB5643395.1"/>
    <property type="molecule type" value="Genomic_DNA"/>
</dbReference>
<feature type="compositionally biased region" description="Basic and acidic residues" evidence="1">
    <location>
        <begin position="18"/>
        <end position="27"/>
    </location>
</feature>
<dbReference type="Proteomes" id="UP000561726">
    <property type="component" value="Unassembled WGS sequence"/>
</dbReference>
<evidence type="ECO:0000313" key="4">
    <source>
        <dbReference type="Proteomes" id="UP000561726"/>
    </source>
</evidence>
<feature type="transmembrane region" description="Helical" evidence="2">
    <location>
        <begin position="127"/>
        <end position="147"/>
    </location>
</feature>
<feature type="compositionally biased region" description="Basic and acidic residues" evidence="1">
    <location>
        <begin position="1"/>
        <end position="10"/>
    </location>
</feature>
<keyword evidence="2" id="KW-0812">Transmembrane</keyword>
<evidence type="ECO:0000313" key="3">
    <source>
        <dbReference type="EMBL" id="MBB5643395.1"/>
    </source>
</evidence>
<dbReference type="AlphaFoldDB" id="A0A7W9A0N7"/>
<evidence type="ECO:0000256" key="2">
    <source>
        <dbReference type="SAM" id="Phobius"/>
    </source>
</evidence>
<keyword evidence="2" id="KW-1133">Transmembrane helix</keyword>
<organism evidence="3 4">
    <name type="scientific">Cryobacterium roopkundense</name>
    <dbReference type="NCBI Taxonomy" id="1001240"/>
    <lineage>
        <taxon>Bacteria</taxon>
        <taxon>Bacillati</taxon>
        <taxon>Actinomycetota</taxon>
        <taxon>Actinomycetes</taxon>
        <taxon>Micrococcales</taxon>
        <taxon>Microbacteriaceae</taxon>
        <taxon>Cryobacterium</taxon>
    </lineage>
</organism>
<proteinExistence type="predicted"/>
<sequence>MADRTDHGRAENLMAHEPVFDPRHDAVFQRGYEAGSTPGTRPTAAADAPAPAREAPAAASASVPGHRAGSAPSGGPSARTEADTLRQNLADLNVAEEQAPPLAELADTHLQEAALVPPRKPSRFNPFILALWVLGPALFLGGSWLQVQAATRSYNSNFSGTAEMPFDMVIQQFLWSLTPAMVAAGITTMLGLLFWHAWHWRAARR</sequence>
<name>A0A7W9A0N7_9MICO</name>
<evidence type="ECO:0000256" key="1">
    <source>
        <dbReference type="SAM" id="MobiDB-lite"/>
    </source>
</evidence>